<protein>
    <submittedName>
        <fullName evidence="1">DNA alkylation repair protein</fullName>
    </submittedName>
</protein>
<evidence type="ECO:0000313" key="2">
    <source>
        <dbReference type="Proteomes" id="UP001236507"/>
    </source>
</evidence>
<accession>A0ABT6YEM8</accession>
<reference evidence="1 2" key="1">
    <citation type="submission" date="2023-05" db="EMBL/GenBank/DDBJ databases">
        <title>Novel species of genus Flectobacillus isolated from stream in China.</title>
        <authorList>
            <person name="Lu H."/>
        </authorList>
    </citation>
    <scope>NUCLEOTIDE SEQUENCE [LARGE SCALE GENOMIC DNA]</scope>
    <source>
        <strain evidence="1 2">KCTC 42575</strain>
    </source>
</reference>
<gene>
    <name evidence="1" type="ORF">QM524_22660</name>
</gene>
<dbReference type="Proteomes" id="UP001236507">
    <property type="component" value="Unassembled WGS sequence"/>
</dbReference>
<comment type="caution">
    <text evidence="1">The sequence shown here is derived from an EMBL/GenBank/DDBJ whole genome shotgun (WGS) entry which is preliminary data.</text>
</comment>
<dbReference type="InterPro" id="IPR016024">
    <property type="entry name" value="ARM-type_fold"/>
</dbReference>
<dbReference type="RefSeq" id="WP_283346363.1">
    <property type="nucleotide sequence ID" value="NZ_JASHIF010000025.1"/>
</dbReference>
<sequence length="231" mass="27029">MLVLEKLAALQNPERAKLMARYFKTGKGQYAEGDTFWGLSNPQVRNVVKEFYKQVSIEEVTTLVEHSTHEVRACGLLMWVEQFKKGSTIQRSRIVELYLSHLDYINNWDLVDLTAHFILGPWLLDKDRDILYELAQRNHLWSQRVAIITCFAFIRKGQFADALSLCEGFLTHRHDLIHKATGWMLREIGKRDELVLKEFLDEHVLTMPRTMLRYAIEKLPPAERKAYLLAK</sequence>
<dbReference type="CDD" id="cd06561">
    <property type="entry name" value="AlkD_like"/>
    <property type="match status" value="1"/>
</dbReference>
<evidence type="ECO:0000313" key="1">
    <source>
        <dbReference type="EMBL" id="MDI9862043.1"/>
    </source>
</evidence>
<dbReference type="EMBL" id="JASHIF010000025">
    <property type="protein sequence ID" value="MDI9862043.1"/>
    <property type="molecule type" value="Genomic_DNA"/>
</dbReference>
<dbReference type="Gene3D" id="1.25.10.90">
    <property type="match status" value="1"/>
</dbReference>
<keyword evidence="2" id="KW-1185">Reference proteome</keyword>
<dbReference type="PANTHER" id="PTHR34070">
    <property type="entry name" value="ARMADILLO-TYPE FOLD"/>
    <property type="match status" value="1"/>
</dbReference>
<dbReference type="PANTHER" id="PTHR34070:SF1">
    <property type="entry name" value="DNA ALKYLATION REPAIR PROTEIN"/>
    <property type="match status" value="1"/>
</dbReference>
<dbReference type="SUPFAM" id="SSF48371">
    <property type="entry name" value="ARM repeat"/>
    <property type="match status" value="1"/>
</dbReference>
<proteinExistence type="predicted"/>
<organism evidence="1 2">
    <name type="scientific">Flectobacillus roseus</name>
    <dbReference type="NCBI Taxonomy" id="502259"/>
    <lineage>
        <taxon>Bacteria</taxon>
        <taxon>Pseudomonadati</taxon>
        <taxon>Bacteroidota</taxon>
        <taxon>Cytophagia</taxon>
        <taxon>Cytophagales</taxon>
        <taxon>Flectobacillaceae</taxon>
        <taxon>Flectobacillus</taxon>
    </lineage>
</organism>
<dbReference type="Pfam" id="PF08713">
    <property type="entry name" value="DNA_alkylation"/>
    <property type="match status" value="1"/>
</dbReference>
<name>A0ABT6YEM8_9BACT</name>
<dbReference type="InterPro" id="IPR014825">
    <property type="entry name" value="DNA_alkylation"/>
</dbReference>